<dbReference type="Pfam" id="PF04879">
    <property type="entry name" value="Molybdop_Fe4S4"/>
    <property type="match status" value="1"/>
</dbReference>
<dbReference type="PANTHER" id="PTHR43105:SF10">
    <property type="entry name" value="NADH-QUINONE OXIDOREDUCTASE SUBUNIT G"/>
    <property type="match status" value="1"/>
</dbReference>
<dbReference type="Pfam" id="PF00384">
    <property type="entry name" value="Molybdopterin"/>
    <property type="match status" value="1"/>
</dbReference>
<evidence type="ECO:0000256" key="1">
    <source>
        <dbReference type="ARBA" id="ARBA00022485"/>
    </source>
</evidence>
<dbReference type="SUPFAM" id="SSF50692">
    <property type="entry name" value="ADC-like"/>
    <property type="match status" value="1"/>
</dbReference>
<dbReference type="CDD" id="cd00508">
    <property type="entry name" value="MopB_CT_Fdh-Nap-like"/>
    <property type="match status" value="1"/>
</dbReference>
<dbReference type="SMART" id="SM00926">
    <property type="entry name" value="Molybdop_Fe4S4"/>
    <property type="match status" value="1"/>
</dbReference>
<evidence type="ECO:0000256" key="3">
    <source>
        <dbReference type="ARBA" id="ARBA00023004"/>
    </source>
</evidence>
<organism evidence="7 8">
    <name type="scientific">Streptomyces argyrophylli</name>
    <dbReference type="NCBI Taxonomy" id="2726118"/>
    <lineage>
        <taxon>Bacteria</taxon>
        <taxon>Bacillati</taxon>
        <taxon>Actinomycetota</taxon>
        <taxon>Actinomycetes</taxon>
        <taxon>Kitasatosporales</taxon>
        <taxon>Streptomycetaceae</taxon>
        <taxon>Streptomyces</taxon>
    </lineage>
</organism>
<keyword evidence="3" id="KW-0408">Iron</keyword>
<keyword evidence="4" id="KW-0411">Iron-sulfur</keyword>
<dbReference type="GO" id="GO:0003954">
    <property type="term" value="F:NADH dehydrogenase activity"/>
    <property type="evidence" value="ECO:0007669"/>
    <property type="project" value="TreeGrafter"/>
</dbReference>
<gene>
    <name evidence="7" type="ORF">HKX69_23685</name>
</gene>
<dbReference type="GO" id="GO:0043546">
    <property type="term" value="F:molybdopterin cofactor binding"/>
    <property type="evidence" value="ECO:0007669"/>
    <property type="project" value="InterPro"/>
</dbReference>
<dbReference type="Gene3D" id="3.40.228.10">
    <property type="entry name" value="Dimethylsulfoxide Reductase, domain 2"/>
    <property type="match status" value="1"/>
</dbReference>
<feature type="region of interest" description="Disordered" evidence="5">
    <location>
        <begin position="534"/>
        <end position="571"/>
    </location>
</feature>
<dbReference type="Gene3D" id="2.40.40.20">
    <property type="match status" value="1"/>
</dbReference>
<feature type="compositionally biased region" description="Low complexity" evidence="5">
    <location>
        <begin position="612"/>
        <end position="623"/>
    </location>
</feature>
<keyword evidence="8" id="KW-1185">Reference proteome</keyword>
<dbReference type="AlphaFoldDB" id="A0A6M4PLV8"/>
<dbReference type="InterPro" id="IPR006963">
    <property type="entry name" value="Mopterin_OxRdtase_4Fe-4S_dom"/>
</dbReference>
<feature type="compositionally biased region" description="Acidic residues" evidence="5">
    <location>
        <begin position="546"/>
        <end position="560"/>
    </location>
</feature>
<sequence length="781" mass="82537">MENTSTPTHCPYCALQCGMNITPLPRGGVEVTERADFPVNRGALCGKGRTAAEVLSPAVRLTVPLVRDGGRLVEAGWPEALDRIAERLGATRERYGADALGVFGGGGLTNEKAYALGKFARVVLGTSQIDYNGRFCMSSAAAAGTRAFGLDRGLPFPLEDVPRTGCVILVGSNPAETMPPSLRFFSELRENGGTLIVVDPRRTRTAEQADLHLAPRPGTDLALALGLLHLVVAEGRTDEEYIRERTTGWEEARAAAMAHWPEYVERITGVPVPLLREAVRMFCEPEAAMVLTARGPEQQSKGTDTVGAWINLCLATGRAGRPFSGYGCLTGQGNGQGGREHGQKADQLPGYRRLDDPAARRHVAGVWGVDPDSLPGPGRSAYELLDALGTDVRALLLMGSNPVVSAPRAAHVERRLRSLDFLAVADVVLSETAELADVVLPVTQWAEETGTTTSLEGRVLLRRQAVAPPPGVRSDLYVLRELADRLGVEKGFPADPEEVFEELRRASAGGPADYSGITYRRLAEENGVFWPCPEGPGETGGTGVADGEDAVSDTLPDDPAADPGDTAGVPPARLTADARALTAAAGTAGDAGTARDVLPGRPTADAGARALPGAPVAGSGPAVAHPGTPRLFLDRFATPDGRARFVPVVHRATAEEPDDEYPLLLTTGRVVSQYQSGAQTRRVAELNAAAPGPFVELHPRLAARLGAADGDRLAVVSRRGRAVAPARITGAIRPDTVFMPFHWPGEGRANTLTNPALDPTSRMPEFKSCAVRVEVVGPADQ</sequence>
<dbReference type="Pfam" id="PF01568">
    <property type="entry name" value="Molydop_binding"/>
    <property type="match status" value="1"/>
</dbReference>
<reference evidence="7 8" key="1">
    <citation type="submission" date="2020-05" db="EMBL/GenBank/DDBJ databases">
        <authorList>
            <person name="Li K."/>
        </authorList>
    </citation>
    <scope>NUCLEOTIDE SEQUENCE [LARGE SCALE GENOMIC DNA]</scope>
    <source>
        <strain evidence="8">jing01</strain>
    </source>
</reference>
<evidence type="ECO:0000259" key="6">
    <source>
        <dbReference type="PROSITE" id="PS51669"/>
    </source>
</evidence>
<dbReference type="InterPro" id="IPR006657">
    <property type="entry name" value="MoPterin_dinucl-bd_dom"/>
</dbReference>
<keyword evidence="2" id="KW-0479">Metal-binding</keyword>
<dbReference type="SUPFAM" id="SSF53706">
    <property type="entry name" value="Formate dehydrogenase/DMSO reductase, domains 1-3"/>
    <property type="match status" value="1"/>
</dbReference>
<accession>A0A6M4PLV8</accession>
<dbReference type="Gene3D" id="2.20.25.90">
    <property type="entry name" value="ADC-like domains"/>
    <property type="match status" value="1"/>
</dbReference>
<dbReference type="PANTHER" id="PTHR43105">
    <property type="entry name" value="RESPIRATORY NITRATE REDUCTASE"/>
    <property type="match status" value="1"/>
</dbReference>
<dbReference type="PROSITE" id="PS51669">
    <property type="entry name" value="4FE4S_MOW_BIS_MGD"/>
    <property type="match status" value="1"/>
</dbReference>
<dbReference type="RefSeq" id="WP_171156588.1">
    <property type="nucleotide sequence ID" value="NZ_CP053189.1"/>
</dbReference>
<feature type="region of interest" description="Disordered" evidence="5">
    <location>
        <begin position="601"/>
        <end position="623"/>
    </location>
</feature>
<dbReference type="InterPro" id="IPR050123">
    <property type="entry name" value="Prok_molybdopt-oxidoreductase"/>
</dbReference>
<evidence type="ECO:0000313" key="7">
    <source>
        <dbReference type="EMBL" id="QJS12118.1"/>
    </source>
</evidence>
<dbReference type="EMBL" id="CP053189">
    <property type="protein sequence ID" value="QJS12118.1"/>
    <property type="molecule type" value="Genomic_DNA"/>
</dbReference>
<dbReference type="Proteomes" id="UP000502641">
    <property type="component" value="Chromosome"/>
</dbReference>
<evidence type="ECO:0000313" key="8">
    <source>
        <dbReference type="Proteomes" id="UP000502641"/>
    </source>
</evidence>
<dbReference type="KEGG" id="sarg:HKX69_23685"/>
<dbReference type="Gene3D" id="3.40.50.740">
    <property type="match status" value="1"/>
</dbReference>
<dbReference type="GO" id="GO:0022904">
    <property type="term" value="P:respiratory electron transport chain"/>
    <property type="evidence" value="ECO:0007669"/>
    <property type="project" value="TreeGrafter"/>
</dbReference>
<evidence type="ECO:0000256" key="2">
    <source>
        <dbReference type="ARBA" id="ARBA00022723"/>
    </source>
</evidence>
<name>A0A6M4PLV8_9ACTN</name>
<feature type="domain" description="4Fe-4S Mo/W bis-MGD-type" evidence="6">
    <location>
        <begin position="3"/>
        <end position="59"/>
    </location>
</feature>
<proteinExistence type="predicted"/>
<dbReference type="InterPro" id="IPR006656">
    <property type="entry name" value="Mopterin_OxRdtase"/>
</dbReference>
<dbReference type="InterPro" id="IPR009010">
    <property type="entry name" value="Asp_de-COase-like_dom_sf"/>
</dbReference>
<evidence type="ECO:0000256" key="4">
    <source>
        <dbReference type="ARBA" id="ARBA00023014"/>
    </source>
</evidence>
<dbReference type="GO" id="GO:0046872">
    <property type="term" value="F:metal ion binding"/>
    <property type="evidence" value="ECO:0007669"/>
    <property type="project" value="UniProtKB-KW"/>
</dbReference>
<keyword evidence="1" id="KW-0004">4Fe-4S</keyword>
<feature type="compositionally biased region" description="Low complexity" evidence="5">
    <location>
        <begin position="561"/>
        <end position="571"/>
    </location>
</feature>
<evidence type="ECO:0000256" key="5">
    <source>
        <dbReference type="SAM" id="MobiDB-lite"/>
    </source>
</evidence>
<protein>
    <submittedName>
        <fullName evidence="7">Molybdopterin-dependent oxidoreductase</fullName>
    </submittedName>
</protein>
<dbReference type="GO" id="GO:0016020">
    <property type="term" value="C:membrane"/>
    <property type="evidence" value="ECO:0007669"/>
    <property type="project" value="TreeGrafter"/>
</dbReference>
<dbReference type="GO" id="GO:0051539">
    <property type="term" value="F:4 iron, 4 sulfur cluster binding"/>
    <property type="evidence" value="ECO:0007669"/>
    <property type="project" value="UniProtKB-KW"/>
</dbReference>